<evidence type="ECO:0000256" key="1">
    <source>
        <dbReference type="ARBA" id="ARBA00022723"/>
    </source>
</evidence>
<dbReference type="Gene3D" id="2.30.30.370">
    <property type="entry name" value="FAH"/>
    <property type="match status" value="1"/>
</dbReference>
<dbReference type="EMBL" id="BAAALY010000002">
    <property type="protein sequence ID" value="GAA1531188.1"/>
    <property type="molecule type" value="Genomic_DNA"/>
</dbReference>
<evidence type="ECO:0000313" key="4">
    <source>
        <dbReference type="EMBL" id="GAA1531188.1"/>
    </source>
</evidence>
<dbReference type="Gene3D" id="3.90.850.10">
    <property type="entry name" value="Fumarylacetoacetase-like, C-terminal domain"/>
    <property type="match status" value="1"/>
</dbReference>
<protein>
    <submittedName>
        <fullName evidence="4">Fumarylacetoacetate hydrolase family protein</fullName>
    </submittedName>
</protein>
<keyword evidence="4" id="KW-0378">Hydrolase</keyword>
<evidence type="ECO:0000259" key="3">
    <source>
        <dbReference type="Pfam" id="PF10370"/>
    </source>
</evidence>
<keyword evidence="5" id="KW-1185">Reference proteome</keyword>
<accession>A0ABP4LTC2</accession>
<dbReference type="PANTHER" id="PTHR11820:SF7">
    <property type="entry name" value="ACYLPYRUVASE FAHD1, MITOCHONDRIAL"/>
    <property type="match status" value="1"/>
</dbReference>
<dbReference type="GO" id="GO:0016787">
    <property type="term" value="F:hydrolase activity"/>
    <property type="evidence" value="ECO:0007669"/>
    <property type="project" value="UniProtKB-KW"/>
</dbReference>
<evidence type="ECO:0000259" key="2">
    <source>
        <dbReference type="Pfam" id="PF01557"/>
    </source>
</evidence>
<proteinExistence type="predicted"/>
<dbReference type="Proteomes" id="UP001501791">
    <property type="component" value="Unassembled WGS sequence"/>
</dbReference>
<organism evidence="4 5">
    <name type="scientific">Brevibacterium picturae</name>
    <dbReference type="NCBI Taxonomy" id="260553"/>
    <lineage>
        <taxon>Bacteria</taxon>
        <taxon>Bacillati</taxon>
        <taxon>Actinomycetota</taxon>
        <taxon>Actinomycetes</taxon>
        <taxon>Micrococcales</taxon>
        <taxon>Brevibacteriaceae</taxon>
        <taxon>Brevibacterium</taxon>
    </lineage>
</organism>
<gene>
    <name evidence="4" type="ORF">GCM10009691_03770</name>
</gene>
<feature type="domain" description="Rv2993c-like N-terminal" evidence="3">
    <location>
        <begin position="26"/>
        <end position="90"/>
    </location>
</feature>
<dbReference type="Pfam" id="PF10370">
    <property type="entry name" value="Rv2993c-like_N"/>
    <property type="match status" value="1"/>
</dbReference>
<dbReference type="InterPro" id="IPR011234">
    <property type="entry name" value="Fumarylacetoacetase-like_C"/>
</dbReference>
<comment type="caution">
    <text evidence="4">The sequence shown here is derived from an EMBL/GenBank/DDBJ whole genome shotgun (WGS) entry which is preliminary data.</text>
</comment>
<name>A0ABP4LTC2_9MICO</name>
<dbReference type="InterPro" id="IPR036663">
    <property type="entry name" value="Fumarylacetoacetase_C_sf"/>
</dbReference>
<dbReference type="Pfam" id="PF01557">
    <property type="entry name" value="FAA_hydrolase"/>
    <property type="match status" value="1"/>
</dbReference>
<reference evidence="5" key="1">
    <citation type="journal article" date="2019" name="Int. J. Syst. Evol. Microbiol.">
        <title>The Global Catalogue of Microorganisms (GCM) 10K type strain sequencing project: providing services to taxonomists for standard genome sequencing and annotation.</title>
        <authorList>
            <consortium name="The Broad Institute Genomics Platform"/>
            <consortium name="The Broad Institute Genome Sequencing Center for Infectious Disease"/>
            <person name="Wu L."/>
            <person name="Ma J."/>
        </authorList>
    </citation>
    <scope>NUCLEOTIDE SEQUENCE [LARGE SCALE GENOMIC DNA]</scope>
    <source>
        <strain evidence="5">JCM 13319</strain>
    </source>
</reference>
<dbReference type="SUPFAM" id="SSF56529">
    <property type="entry name" value="FAH"/>
    <property type="match status" value="1"/>
</dbReference>
<feature type="domain" description="Fumarylacetoacetase-like C-terminal" evidence="2">
    <location>
        <begin position="96"/>
        <end position="288"/>
    </location>
</feature>
<evidence type="ECO:0000313" key="5">
    <source>
        <dbReference type="Proteomes" id="UP001501791"/>
    </source>
</evidence>
<sequence length="293" mass="31927">MSQVSQPKRRMPVCQWSRRLTRLGHMRIARFVHQDEPKYGVVEGDVPQIEDGTWDTSGLSLAVLDQDPFFAPAQSTGERLKFDDVRLVSPILPRSKVIGVGRNFADHAAELGNEVPVSPLTFFKPNTSVIGPGDPIRLPAISEHVSYEAELAVIIGRVAKGVKAENAYDHVLGYTGGNDVTMRDIQKSDKQWSRAKGFDTSCPLGPWIETELDVDDLGIRSWVDGELKQDGNTADFIFDIPTLIEHLSETITLLPGDVILTGTPAGVGQIVSGNRVDIAIDGLGVLSNMAMDA</sequence>
<keyword evidence="1" id="KW-0479">Metal-binding</keyword>
<dbReference type="InterPro" id="IPR018833">
    <property type="entry name" value="Rv2993c-like_N"/>
</dbReference>
<dbReference type="PANTHER" id="PTHR11820">
    <property type="entry name" value="ACYLPYRUVASE"/>
    <property type="match status" value="1"/>
</dbReference>